<protein>
    <submittedName>
        <fullName evidence="6">Phosphorylated carbohydrates phosphatase</fullName>
        <ecNumber evidence="6">3.1.3.-</ecNumber>
    </submittedName>
</protein>
<evidence type="ECO:0000256" key="4">
    <source>
        <dbReference type="ARBA" id="ARBA00022842"/>
    </source>
</evidence>
<keyword evidence="3" id="KW-0479">Metal-binding</keyword>
<keyword evidence="4" id="KW-0460">Magnesium</keyword>
<dbReference type="Pfam" id="PF13419">
    <property type="entry name" value="HAD_2"/>
    <property type="match status" value="1"/>
</dbReference>
<dbReference type="STRING" id="2325.TKV_c18130"/>
<dbReference type="PANTHER" id="PTHR46193">
    <property type="entry name" value="6-PHOSPHOGLUCONATE PHOSPHATASE"/>
    <property type="match status" value="1"/>
</dbReference>
<dbReference type="SUPFAM" id="SSF56784">
    <property type="entry name" value="HAD-like"/>
    <property type="match status" value="1"/>
</dbReference>
<dbReference type="Gene3D" id="3.40.50.1000">
    <property type="entry name" value="HAD superfamily/HAD-like"/>
    <property type="match status" value="1"/>
</dbReference>
<dbReference type="InterPro" id="IPR006439">
    <property type="entry name" value="HAD-SF_hydro_IA"/>
</dbReference>
<reference evidence="7" key="1">
    <citation type="journal article" date="2015" name="Genome Announc.">
        <title>Whole-Genome Sequences of 80 Environmental and Clinical Isolates of Burkholderia pseudomallei.</title>
        <authorList>
            <person name="Johnson S.L."/>
            <person name="Baker A.L."/>
            <person name="Chain P.S."/>
            <person name="Currie B.J."/>
            <person name="Daligault H.E."/>
            <person name="Davenport K.W."/>
            <person name="Davis C.B."/>
            <person name="Inglis T.J."/>
            <person name="Kaestli M."/>
            <person name="Koren S."/>
            <person name="Mayo M."/>
            <person name="Merritt A.J."/>
            <person name="Price E.P."/>
            <person name="Sarovich D.S."/>
            <person name="Warner J."/>
            <person name="Rosovitz M.J."/>
        </authorList>
    </citation>
    <scope>NUCLEOTIDE SEQUENCE [LARGE SCALE GENOMIC DNA]</scope>
    <source>
        <strain evidence="7">DSM 2030</strain>
    </source>
</reference>
<dbReference type="InterPro" id="IPR023198">
    <property type="entry name" value="PGP-like_dom2"/>
</dbReference>
<dbReference type="Proteomes" id="UP000029669">
    <property type="component" value="Chromosome"/>
</dbReference>
<evidence type="ECO:0000313" key="7">
    <source>
        <dbReference type="Proteomes" id="UP000029669"/>
    </source>
</evidence>
<keyword evidence="7" id="KW-1185">Reference proteome</keyword>
<keyword evidence="5" id="KW-0119">Carbohydrate metabolism</keyword>
<dbReference type="Gene3D" id="1.10.150.240">
    <property type="entry name" value="Putative phosphatase, domain 2"/>
    <property type="match status" value="1"/>
</dbReference>
<evidence type="ECO:0000313" key="6">
    <source>
        <dbReference type="EMBL" id="AIS52963.1"/>
    </source>
</evidence>
<evidence type="ECO:0000256" key="5">
    <source>
        <dbReference type="ARBA" id="ARBA00023277"/>
    </source>
</evidence>
<comment type="similarity">
    <text evidence="2">Belongs to the HAD-like hydrolase superfamily. CbbY/CbbZ/Gph/YieH family.</text>
</comment>
<dbReference type="CDD" id="cd16423">
    <property type="entry name" value="HAD_BPGM-like"/>
    <property type="match status" value="1"/>
</dbReference>
<dbReference type="GO" id="GO:0046872">
    <property type="term" value="F:metal ion binding"/>
    <property type="evidence" value="ECO:0007669"/>
    <property type="project" value="UniProtKB-KW"/>
</dbReference>
<dbReference type="EC" id="3.1.3.-" evidence="6"/>
<dbReference type="KEGG" id="tki:TKV_c18130"/>
<dbReference type="InterPro" id="IPR041492">
    <property type="entry name" value="HAD_2"/>
</dbReference>
<dbReference type="AlphaFoldDB" id="A0A097AT28"/>
<dbReference type="InterPro" id="IPR051600">
    <property type="entry name" value="Beta-PGM-like"/>
</dbReference>
<name>A0A097AT28_THEKI</name>
<dbReference type="OrthoDB" id="9797743at2"/>
<dbReference type="HOGENOM" id="CLU_045011_13_2_9"/>
<comment type="cofactor">
    <cofactor evidence="1">
        <name>Mg(2+)</name>
        <dbReference type="ChEBI" id="CHEBI:18420"/>
    </cofactor>
</comment>
<gene>
    <name evidence="6" type="ORF">TKV_c18130</name>
</gene>
<dbReference type="PANTHER" id="PTHR46193:SF18">
    <property type="entry name" value="HEXITOL PHOSPHATASE B"/>
    <property type="match status" value="1"/>
</dbReference>
<organism evidence="6 7">
    <name type="scientific">Thermoanaerobacter kivui</name>
    <name type="common">Acetogenium kivui</name>
    <dbReference type="NCBI Taxonomy" id="2325"/>
    <lineage>
        <taxon>Bacteria</taxon>
        <taxon>Bacillati</taxon>
        <taxon>Bacillota</taxon>
        <taxon>Clostridia</taxon>
        <taxon>Thermoanaerobacterales</taxon>
        <taxon>Thermoanaerobacteraceae</taxon>
        <taxon>Thermoanaerobacter</taxon>
    </lineage>
</organism>
<dbReference type="RefSeq" id="WP_049685620.1">
    <property type="nucleotide sequence ID" value="NZ_CP009170.1"/>
</dbReference>
<dbReference type="PRINTS" id="PR00413">
    <property type="entry name" value="HADHALOGNASE"/>
</dbReference>
<evidence type="ECO:0000256" key="2">
    <source>
        <dbReference type="ARBA" id="ARBA00006171"/>
    </source>
</evidence>
<dbReference type="InterPro" id="IPR036412">
    <property type="entry name" value="HAD-like_sf"/>
</dbReference>
<dbReference type="NCBIfam" id="TIGR01509">
    <property type="entry name" value="HAD-SF-IA-v3"/>
    <property type="match status" value="1"/>
</dbReference>
<dbReference type="eggNOG" id="COG0637">
    <property type="taxonomic scope" value="Bacteria"/>
</dbReference>
<accession>A0A097AT28</accession>
<evidence type="ECO:0000256" key="1">
    <source>
        <dbReference type="ARBA" id="ARBA00001946"/>
    </source>
</evidence>
<dbReference type="NCBIfam" id="TIGR01549">
    <property type="entry name" value="HAD-SF-IA-v1"/>
    <property type="match status" value="1"/>
</dbReference>
<dbReference type="InterPro" id="IPR023214">
    <property type="entry name" value="HAD_sf"/>
</dbReference>
<dbReference type="GO" id="GO:0016787">
    <property type="term" value="F:hydrolase activity"/>
    <property type="evidence" value="ECO:0007669"/>
    <property type="project" value="UniProtKB-KW"/>
</dbReference>
<evidence type="ECO:0000256" key="3">
    <source>
        <dbReference type="ARBA" id="ARBA00022723"/>
    </source>
</evidence>
<keyword evidence="6" id="KW-0378">Hydrolase</keyword>
<dbReference type="SFLD" id="SFLDG01129">
    <property type="entry name" value="C1.5:_HAD__Beta-PGM__Phosphata"/>
    <property type="match status" value="1"/>
</dbReference>
<dbReference type="SFLD" id="SFLDS00003">
    <property type="entry name" value="Haloacid_Dehalogenase"/>
    <property type="match status" value="1"/>
</dbReference>
<sequence length="226" mass="25341">MIKAVIFDMDGVIIDSEPLHIKLEGELFKKLGVEVSEEEHLSFVGSSSYYMWSKIKEKFNLPYSVEELVEMDRKRYLEYVLNTGEIIPVKGIKEAVEILFANEYKLAVASSSPIDVIQLVVKKLRIDKYFEVLISGDYVKNSKPEPDIFLYTADKLGVKPHECVVIEDSHNGVQGAKKAGMKVIGFKNPNSGNQDLSAADSIIDSFDTGLLELIDKLEAKEDAFKS</sequence>
<dbReference type="SFLD" id="SFLDG01135">
    <property type="entry name" value="C1.5.6:_HAD__Beta-PGM__Phospha"/>
    <property type="match status" value="1"/>
</dbReference>
<proteinExistence type="inferred from homology"/>
<dbReference type="EMBL" id="CP009170">
    <property type="protein sequence ID" value="AIS52963.1"/>
    <property type="molecule type" value="Genomic_DNA"/>
</dbReference>